<name>A0A482WWP1_LAOST</name>
<dbReference type="PROSITE" id="PS51041">
    <property type="entry name" value="EMI"/>
    <property type="match status" value="1"/>
</dbReference>
<feature type="compositionally biased region" description="Polar residues" evidence="3">
    <location>
        <begin position="355"/>
        <end position="378"/>
    </location>
</feature>
<feature type="region of interest" description="Disordered" evidence="3">
    <location>
        <begin position="291"/>
        <end position="313"/>
    </location>
</feature>
<protein>
    <recommendedName>
        <fullName evidence="5">EMI domain-containing protein</fullName>
    </recommendedName>
</protein>
<keyword evidence="2" id="KW-1015">Disulfide bond</keyword>
<evidence type="ECO:0000256" key="1">
    <source>
        <dbReference type="ARBA" id="ARBA00022729"/>
    </source>
</evidence>
<evidence type="ECO:0000313" key="7">
    <source>
        <dbReference type="Proteomes" id="UP000291343"/>
    </source>
</evidence>
<organism evidence="6 7">
    <name type="scientific">Laodelphax striatellus</name>
    <name type="common">Small brown planthopper</name>
    <name type="synonym">Delphax striatella</name>
    <dbReference type="NCBI Taxonomy" id="195883"/>
    <lineage>
        <taxon>Eukaryota</taxon>
        <taxon>Metazoa</taxon>
        <taxon>Ecdysozoa</taxon>
        <taxon>Arthropoda</taxon>
        <taxon>Hexapoda</taxon>
        <taxon>Insecta</taxon>
        <taxon>Pterygota</taxon>
        <taxon>Neoptera</taxon>
        <taxon>Paraneoptera</taxon>
        <taxon>Hemiptera</taxon>
        <taxon>Auchenorrhyncha</taxon>
        <taxon>Fulgoroidea</taxon>
        <taxon>Delphacidae</taxon>
        <taxon>Criomorphinae</taxon>
        <taxon>Laodelphax</taxon>
    </lineage>
</organism>
<sequence>MTVLTQSCVINFSLLKQCMRVMPLKIFLWCSVVLQVAVALTGDNVCRRVETSSETVQYVIQEPVTYRLYTWCLKMPPRCSKYSTVMKERIKSKIQINNNTIEECCEGHVELSGICVTECNPTECPNMLCKTENSLVKCKCRSGFMGYKCNKPCLYGFWGEGCFDKCECNGEQCDAATGDCLKPLFVTTTTTSQTSETPPTTNSGQSHKTNIPTSTSSLQKTYVSKTDKNDYTQDAYPDLDPTGMPPSASQEDFPATLLPAPEDEIILLYPSSKAPTPSGLEKLRDNIASLSSTTESSITSGSIPRPPKSEDTLEKLDDVVRHTLFTKDSEFGSKNENDLTERFPIKSTTDHESQHSTSRFPFNINPNTDSTTHSSNQKYKYPDDWNKMEDKHYQNKNDNDFDNNLQMTNGARNFTDFNRNGLNTNEIQKDMGARNSEEKLSSSDMTINSSLVKAKRQRGAFDLLDFNSLLILLSLAATIILSFVLILVSVVRCNRLKAEASVTYDDTVNCENPIRTGHYSTPGQPIFFCPAFTNSYAIELAQELREAQYDHPKSSCCLNEPLYAELKY</sequence>
<feature type="compositionally biased region" description="Low complexity" evidence="3">
    <location>
        <begin position="191"/>
        <end position="201"/>
    </location>
</feature>
<feature type="region of interest" description="Disordered" evidence="3">
    <location>
        <begin position="346"/>
        <end position="378"/>
    </location>
</feature>
<dbReference type="Proteomes" id="UP000291343">
    <property type="component" value="Unassembled WGS sequence"/>
</dbReference>
<keyword evidence="7" id="KW-1185">Reference proteome</keyword>
<keyword evidence="4" id="KW-0812">Transmembrane</keyword>
<feature type="domain" description="EMI" evidence="5">
    <location>
        <begin position="42"/>
        <end position="117"/>
    </location>
</feature>
<evidence type="ECO:0000256" key="3">
    <source>
        <dbReference type="SAM" id="MobiDB-lite"/>
    </source>
</evidence>
<evidence type="ECO:0000256" key="4">
    <source>
        <dbReference type="SAM" id="Phobius"/>
    </source>
</evidence>
<feature type="transmembrane region" description="Helical" evidence="4">
    <location>
        <begin position="469"/>
        <end position="491"/>
    </location>
</feature>
<dbReference type="Pfam" id="PF07546">
    <property type="entry name" value="EMI"/>
    <property type="match status" value="1"/>
</dbReference>
<reference evidence="6 7" key="1">
    <citation type="journal article" date="2017" name="Gigascience">
        <title>Genome sequence of the small brown planthopper, Laodelphax striatellus.</title>
        <authorList>
            <person name="Zhu J."/>
            <person name="Jiang F."/>
            <person name="Wang X."/>
            <person name="Yang P."/>
            <person name="Bao Y."/>
            <person name="Zhao W."/>
            <person name="Wang W."/>
            <person name="Lu H."/>
            <person name="Wang Q."/>
            <person name="Cui N."/>
            <person name="Li J."/>
            <person name="Chen X."/>
            <person name="Luo L."/>
            <person name="Yu J."/>
            <person name="Kang L."/>
            <person name="Cui F."/>
        </authorList>
    </citation>
    <scope>NUCLEOTIDE SEQUENCE [LARGE SCALE GENOMIC DNA]</scope>
    <source>
        <strain evidence="6">Lst14</strain>
    </source>
</reference>
<evidence type="ECO:0000256" key="2">
    <source>
        <dbReference type="ARBA" id="ARBA00023157"/>
    </source>
</evidence>
<evidence type="ECO:0000259" key="5">
    <source>
        <dbReference type="PROSITE" id="PS51041"/>
    </source>
</evidence>
<feature type="compositionally biased region" description="Low complexity" evidence="3">
    <location>
        <begin position="291"/>
        <end position="303"/>
    </location>
</feature>
<dbReference type="InterPro" id="IPR011489">
    <property type="entry name" value="EMI_domain"/>
</dbReference>
<dbReference type="InParanoid" id="A0A482WWP1"/>
<gene>
    <name evidence="6" type="ORF">LSTR_LSTR006406</name>
</gene>
<dbReference type="Gene3D" id="2.170.300.10">
    <property type="entry name" value="Tie2 ligand-binding domain superfamily"/>
    <property type="match status" value="1"/>
</dbReference>
<dbReference type="EMBL" id="QKKF02022824">
    <property type="protein sequence ID" value="RZF38007.1"/>
    <property type="molecule type" value="Genomic_DNA"/>
</dbReference>
<dbReference type="STRING" id="195883.A0A482WWP1"/>
<evidence type="ECO:0000313" key="6">
    <source>
        <dbReference type="EMBL" id="RZF38007.1"/>
    </source>
</evidence>
<feature type="region of interest" description="Disordered" evidence="3">
    <location>
        <begin position="191"/>
        <end position="251"/>
    </location>
</feature>
<proteinExistence type="predicted"/>
<feature type="compositionally biased region" description="Polar residues" evidence="3">
    <location>
        <begin position="202"/>
        <end position="224"/>
    </location>
</feature>
<keyword evidence="4" id="KW-0472">Membrane</keyword>
<dbReference type="OrthoDB" id="18487at2759"/>
<dbReference type="AlphaFoldDB" id="A0A482WWP1"/>
<keyword evidence="1" id="KW-0732">Signal</keyword>
<accession>A0A482WWP1</accession>
<comment type="caution">
    <text evidence="6">The sequence shown here is derived from an EMBL/GenBank/DDBJ whole genome shotgun (WGS) entry which is preliminary data.</text>
</comment>
<keyword evidence="4" id="KW-1133">Transmembrane helix</keyword>